<dbReference type="RefSeq" id="WP_038484129.1">
    <property type="nucleotide sequence ID" value="NZ_CP003923.1"/>
</dbReference>
<dbReference type="EMBL" id="CP003923">
    <property type="protein sequence ID" value="AIC96291.1"/>
    <property type="molecule type" value="Genomic_DNA"/>
</dbReference>
<evidence type="ECO:0000259" key="1">
    <source>
        <dbReference type="Pfam" id="PF10740"/>
    </source>
</evidence>
<gene>
    <name evidence="2" type="ORF">BleG1_3744</name>
</gene>
<accession>A0A060LYG8</accession>
<dbReference type="Proteomes" id="UP000027142">
    <property type="component" value="Chromosome"/>
</dbReference>
<feature type="domain" description="DUF2529" evidence="1">
    <location>
        <begin position="1"/>
        <end position="164"/>
    </location>
</feature>
<reference evidence="2 3" key="1">
    <citation type="journal article" date="2014" name="Gene">
        <title>A comparative genomic analysis of the alkalitolerant soil bacterium Bacillus lehensis G1.</title>
        <authorList>
            <person name="Noor Y.M."/>
            <person name="Samsulrizal N.H."/>
            <person name="Jema'on N.A."/>
            <person name="Low K.O."/>
            <person name="Ramli A.N."/>
            <person name="Alias N.I."/>
            <person name="Damis S.I."/>
            <person name="Fuzi S.F."/>
            <person name="Isa M.N."/>
            <person name="Murad A.M."/>
            <person name="Raih M.F."/>
            <person name="Bakar F.D."/>
            <person name="Najimudin N."/>
            <person name="Mahadi N.M."/>
            <person name="Illias R.M."/>
        </authorList>
    </citation>
    <scope>NUCLEOTIDE SEQUENCE [LARGE SCALE GENOMIC DNA]</scope>
    <source>
        <strain evidence="2 3">G1</strain>
    </source>
</reference>
<sequence length="170" mass="18645">MDKIYTTQLIGLLKKINDTQLDELENAARLLSQSIMANGTIYVKGIAELKALEYATTASYESLPNGEIYSNQTLSSVDRFLLFSPDASDFETTKLLKDCSEAGVPVVLMITGECIGNEIDADSVIELGLTKGLTPNEQGERIGHPGLIATLYMHNQLYLNTLDIVNELKD</sequence>
<protein>
    <recommendedName>
        <fullName evidence="1">DUF2529 domain-containing protein</fullName>
    </recommendedName>
</protein>
<dbReference type="HOGENOM" id="CLU_099800_0_0_9"/>
<dbReference type="STRING" id="1246626.BleG1_3744"/>
<evidence type="ECO:0000313" key="3">
    <source>
        <dbReference type="Proteomes" id="UP000027142"/>
    </source>
</evidence>
<evidence type="ECO:0000313" key="2">
    <source>
        <dbReference type="EMBL" id="AIC96291.1"/>
    </source>
</evidence>
<dbReference type="AlphaFoldDB" id="A0A060LYG8"/>
<organism evidence="2 3">
    <name type="scientific">Shouchella lehensis G1</name>
    <dbReference type="NCBI Taxonomy" id="1246626"/>
    <lineage>
        <taxon>Bacteria</taxon>
        <taxon>Bacillati</taxon>
        <taxon>Bacillota</taxon>
        <taxon>Bacilli</taxon>
        <taxon>Bacillales</taxon>
        <taxon>Bacillaceae</taxon>
        <taxon>Shouchella</taxon>
    </lineage>
</organism>
<dbReference type="OrthoDB" id="2737584at2"/>
<dbReference type="Gene3D" id="3.40.50.10490">
    <property type="entry name" value="Glucose-6-phosphate isomerase like protein, domain 1"/>
    <property type="match status" value="1"/>
</dbReference>
<dbReference type="PATRIC" id="fig|1246626.3.peg.3738"/>
<proteinExistence type="predicted"/>
<dbReference type="KEGG" id="ble:BleG1_3744"/>
<dbReference type="InterPro" id="IPR019676">
    <property type="entry name" value="DUF2529"/>
</dbReference>
<dbReference type="eggNOG" id="COG4821">
    <property type="taxonomic scope" value="Bacteria"/>
</dbReference>
<keyword evidence="3" id="KW-1185">Reference proteome</keyword>
<dbReference type="Pfam" id="PF10740">
    <property type="entry name" value="DUF2529"/>
    <property type="match status" value="1"/>
</dbReference>
<name>A0A060LYG8_9BACI</name>